<dbReference type="GO" id="GO:0015087">
    <property type="term" value="F:cobalt ion transmembrane transporter activity"/>
    <property type="evidence" value="ECO:0007669"/>
    <property type="project" value="TreeGrafter"/>
</dbReference>
<dbReference type="Gene3D" id="1.20.58.340">
    <property type="entry name" value="Magnesium transport protein CorA, transmembrane region"/>
    <property type="match status" value="2"/>
</dbReference>
<proteinExistence type="inferred from homology"/>
<evidence type="ECO:0000313" key="14">
    <source>
        <dbReference type="Proteomes" id="UP000264006"/>
    </source>
</evidence>
<dbReference type="InterPro" id="IPR045861">
    <property type="entry name" value="CorA_cytoplasmic_dom"/>
</dbReference>
<dbReference type="SUPFAM" id="SSF144083">
    <property type="entry name" value="Magnesium transport protein CorA, transmembrane region"/>
    <property type="match status" value="1"/>
</dbReference>
<sequence>MINGCGTYRAGVALPDTDTPVGALAALAEGHGRTCWIALSDPSREEVHRLAQIAHLPPVLSMAMEESSSRASLTQPDGSLVLTVAAARYDPGRDLVEIGSLSVIVHGDLVITVARHAPTDVRDLRWHLEQQASDLARGPAGIVRAHLQAVIAGYGAVLADLRRDVEALEREVFDDHAAPDASKRIYLFKREAIDFQQGTATLIDPLDDLMDGTVPLLAEVGRGEWEVLRDRLVRLVDRAEAVDGLLSGILAAYQTDVALRQNEDMRKISAWVAIAAVPTLLAGVYGMNFEHMPELSHPLGYPILLGVMALCSVGLYVIFRTRKWL</sequence>
<dbReference type="OrthoDB" id="9803416at2"/>
<keyword evidence="9 12" id="KW-0472">Membrane</keyword>
<gene>
    <name evidence="13" type="ORF">DVS28_a2623</name>
</gene>
<dbReference type="InterPro" id="IPR045863">
    <property type="entry name" value="CorA_TM1_TM2"/>
</dbReference>
<evidence type="ECO:0000313" key="13">
    <source>
        <dbReference type="EMBL" id="AXV07302.1"/>
    </source>
</evidence>
<comment type="function">
    <text evidence="11">Mediates influx of magnesium ions. Alternates between open and closed states. Activated by low cytoplasmic Mg(2+) levels. Inactive when cytoplasmic Mg(2+) levels are high.</text>
</comment>
<keyword evidence="6" id="KW-0460">Magnesium</keyword>
<feature type="transmembrane region" description="Helical" evidence="12">
    <location>
        <begin position="299"/>
        <end position="319"/>
    </location>
</feature>
<dbReference type="PANTHER" id="PTHR46494">
    <property type="entry name" value="CORA FAMILY METAL ION TRANSPORTER (EUROFUNG)"/>
    <property type="match status" value="1"/>
</dbReference>
<keyword evidence="7 12" id="KW-1133">Transmembrane helix</keyword>
<dbReference type="EMBL" id="CP031165">
    <property type="protein sequence ID" value="AXV07302.1"/>
    <property type="molecule type" value="Genomic_DNA"/>
</dbReference>
<dbReference type="Pfam" id="PF01544">
    <property type="entry name" value="CorA"/>
    <property type="match status" value="1"/>
</dbReference>
<keyword evidence="4" id="KW-1003">Cell membrane</keyword>
<dbReference type="Proteomes" id="UP000264006">
    <property type="component" value="Chromosome"/>
</dbReference>
<dbReference type="GO" id="GO:0005886">
    <property type="term" value="C:plasma membrane"/>
    <property type="evidence" value="ECO:0007669"/>
    <property type="project" value="UniProtKB-SubCell"/>
</dbReference>
<dbReference type="FunFam" id="1.20.58.340:FF:000004">
    <property type="entry name" value="Magnesium transport protein CorA"/>
    <property type="match status" value="1"/>
</dbReference>
<feature type="transmembrane region" description="Helical" evidence="12">
    <location>
        <begin position="268"/>
        <end position="287"/>
    </location>
</feature>
<dbReference type="AlphaFoldDB" id="A0A346XYK5"/>
<protein>
    <submittedName>
        <fullName evidence="13">Magnesium and cobalt transport protein CorA</fullName>
    </submittedName>
</protein>
<evidence type="ECO:0000256" key="5">
    <source>
        <dbReference type="ARBA" id="ARBA00022692"/>
    </source>
</evidence>
<evidence type="ECO:0000256" key="12">
    <source>
        <dbReference type="SAM" id="Phobius"/>
    </source>
</evidence>
<keyword evidence="8" id="KW-0406">Ion transport</keyword>
<evidence type="ECO:0000256" key="8">
    <source>
        <dbReference type="ARBA" id="ARBA00023065"/>
    </source>
</evidence>
<dbReference type="GO" id="GO:0000287">
    <property type="term" value="F:magnesium ion binding"/>
    <property type="evidence" value="ECO:0007669"/>
    <property type="project" value="TreeGrafter"/>
</dbReference>
<accession>A0A346XYK5</accession>
<evidence type="ECO:0000256" key="1">
    <source>
        <dbReference type="ARBA" id="ARBA00004651"/>
    </source>
</evidence>
<dbReference type="GO" id="GO:0015095">
    <property type="term" value="F:magnesium ion transmembrane transporter activity"/>
    <property type="evidence" value="ECO:0007669"/>
    <property type="project" value="TreeGrafter"/>
</dbReference>
<comment type="catalytic activity">
    <reaction evidence="10">
        <text>Mg(2+)(in) = Mg(2+)(out)</text>
        <dbReference type="Rhea" id="RHEA:29827"/>
        <dbReference type="ChEBI" id="CHEBI:18420"/>
    </reaction>
</comment>
<dbReference type="Gene3D" id="3.30.460.20">
    <property type="entry name" value="CorA soluble domain-like"/>
    <property type="match status" value="1"/>
</dbReference>
<evidence type="ECO:0000256" key="3">
    <source>
        <dbReference type="ARBA" id="ARBA00022448"/>
    </source>
</evidence>
<evidence type="ECO:0000256" key="7">
    <source>
        <dbReference type="ARBA" id="ARBA00022989"/>
    </source>
</evidence>
<name>A0A346XYK5_9ACTN</name>
<organism evidence="13 14">
    <name type="scientific">Euzebya pacifica</name>
    <dbReference type="NCBI Taxonomy" id="1608957"/>
    <lineage>
        <taxon>Bacteria</taxon>
        <taxon>Bacillati</taxon>
        <taxon>Actinomycetota</taxon>
        <taxon>Nitriliruptoria</taxon>
        <taxon>Euzebyales</taxon>
    </lineage>
</organism>
<dbReference type="InterPro" id="IPR002523">
    <property type="entry name" value="MgTranspt_CorA/ZnTranspt_ZntB"/>
</dbReference>
<dbReference type="PANTHER" id="PTHR46494:SF1">
    <property type="entry name" value="CORA FAMILY METAL ION TRANSPORTER (EUROFUNG)"/>
    <property type="match status" value="1"/>
</dbReference>
<evidence type="ECO:0000256" key="2">
    <source>
        <dbReference type="ARBA" id="ARBA00009765"/>
    </source>
</evidence>
<dbReference type="SUPFAM" id="SSF143865">
    <property type="entry name" value="CorA soluble domain-like"/>
    <property type="match status" value="1"/>
</dbReference>
<comment type="subcellular location">
    <subcellularLocation>
        <location evidence="1">Cell membrane</location>
        <topology evidence="1">Multi-pass membrane protein</topology>
    </subcellularLocation>
</comment>
<dbReference type="GO" id="GO:0050897">
    <property type="term" value="F:cobalt ion binding"/>
    <property type="evidence" value="ECO:0007669"/>
    <property type="project" value="TreeGrafter"/>
</dbReference>
<evidence type="ECO:0000256" key="9">
    <source>
        <dbReference type="ARBA" id="ARBA00023136"/>
    </source>
</evidence>
<keyword evidence="14" id="KW-1185">Reference proteome</keyword>
<reference evidence="13 14" key="1">
    <citation type="submission" date="2018-09" db="EMBL/GenBank/DDBJ databases">
        <title>Complete genome sequence of Euzebya sp. DY32-46 isolated from seawater of Pacific Ocean.</title>
        <authorList>
            <person name="Xu L."/>
            <person name="Wu Y.-H."/>
            <person name="Xu X.-W."/>
        </authorList>
    </citation>
    <scope>NUCLEOTIDE SEQUENCE [LARGE SCALE GENOMIC DNA]</scope>
    <source>
        <strain evidence="13 14">DY32-46</strain>
    </source>
</reference>
<keyword evidence="5 12" id="KW-0812">Transmembrane</keyword>
<dbReference type="KEGG" id="euz:DVS28_a2623"/>
<evidence type="ECO:0000256" key="11">
    <source>
        <dbReference type="ARBA" id="ARBA00045497"/>
    </source>
</evidence>
<evidence type="ECO:0000256" key="6">
    <source>
        <dbReference type="ARBA" id="ARBA00022842"/>
    </source>
</evidence>
<evidence type="ECO:0000256" key="10">
    <source>
        <dbReference type="ARBA" id="ARBA00034269"/>
    </source>
</evidence>
<evidence type="ECO:0000256" key="4">
    <source>
        <dbReference type="ARBA" id="ARBA00022475"/>
    </source>
</evidence>
<keyword evidence="3" id="KW-0813">Transport</keyword>
<comment type="similarity">
    <text evidence="2">Belongs to the CorA metal ion transporter (MIT) (TC 1.A.35) family.</text>
</comment>